<dbReference type="STRING" id="32264.T1K5H1"/>
<dbReference type="InterPro" id="IPR046795">
    <property type="entry name" value="TMEM127_TM"/>
</dbReference>
<proteinExistence type="predicted"/>
<keyword evidence="2" id="KW-1133">Transmembrane helix</keyword>
<evidence type="ECO:0000313" key="4">
    <source>
        <dbReference type="EnsemblMetazoa" id="tetur05g06240.1"/>
    </source>
</evidence>
<feature type="region of interest" description="Disordered" evidence="1">
    <location>
        <begin position="35"/>
        <end position="69"/>
    </location>
</feature>
<evidence type="ECO:0000256" key="2">
    <source>
        <dbReference type="SAM" id="Phobius"/>
    </source>
</evidence>
<evidence type="ECO:0000256" key="1">
    <source>
        <dbReference type="SAM" id="MobiDB-lite"/>
    </source>
</evidence>
<dbReference type="KEGG" id="tut:107360874"/>
<keyword evidence="5" id="KW-1185">Reference proteome</keyword>
<dbReference type="PANTHER" id="PTHR28358:SF1">
    <property type="entry name" value="TRANSMEMBRANE PROTEIN 127"/>
    <property type="match status" value="1"/>
</dbReference>
<feature type="compositionally biased region" description="Basic residues" evidence="1">
    <location>
        <begin position="36"/>
        <end position="51"/>
    </location>
</feature>
<feature type="compositionally biased region" description="Pro residues" evidence="1">
    <location>
        <begin position="386"/>
        <end position="396"/>
    </location>
</feature>
<dbReference type="InterPro" id="IPR033331">
    <property type="entry name" value="TMEM127"/>
</dbReference>
<dbReference type="PANTHER" id="PTHR28358">
    <property type="entry name" value="TRANSMEMBRANE PROTEIN 127"/>
    <property type="match status" value="1"/>
</dbReference>
<dbReference type="AlphaFoldDB" id="T1K5H1"/>
<feature type="transmembrane region" description="Helical" evidence="2">
    <location>
        <begin position="315"/>
        <end position="337"/>
    </location>
</feature>
<dbReference type="eggNOG" id="ENOG502QTCN">
    <property type="taxonomic scope" value="Eukaryota"/>
</dbReference>
<name>T1K5H1_TETUR</name>
<dbReference type="Gene3D" id="1.20.140.150">
    <property type="match status" value="1"/>
</dbReference>
<reference evidence="5" key="1">
    <citation type="submission" date="2011-08" db="EMBL/GenBank/DDBJ databases">
        <authorList>
            <person name="Rombauts S."/>
        </authorList>
    </citation>
    <scope>NUCLEOTIDE SEQUENCE</scope>
    <source>
        <strain evidence="5">London</strain>
    </source>
</reference>
<dbReference type="HOGENOM" id="CLU_697046_0_0_1"/>
<organism evidence="4 5">
    <name type="scientific">Tetranychus urticae</name>
    <name type="common">Two-spotted spider mite</name>
    <dbReference type="NCBI Taxonomy" id="32264"/>
    <lineage>
        <taxon>Eukaryota</taxon>
        <taxon>Metazoa</taxon>
        <taxon>Ecdysozoa</taxon>
        <taxon>Arthropoda</taxon>
        <taxon>Chelicerata</taxon>
        <taxon>Arachnida</taxon>
        <taxon>Acari</taxon>
        <taxon>Acariformes</taxon>
        <taxon>Trombidiformes</taxon>
        <taxon>Prostigmata</taxon>
        <taxon>Eleutherengona</taxon>
        <taxon>Raphignathae</taxon>
        <taxon>Tetranychoidea</taxon>
        <taxon>Tetranychidae</taxon>
        <taxon>Tetranychus</taxon>
    </lineage>
</organism>
<dbReference type="GO" id="GO:0016020">
    <property type="term" value="C:membrane"/>
    <property type="evidence" value="ECO:0007669"/>
    <property type="project" value="TreeGrafter"/>
</dbReference>
<dbReference type="GO" id="GO:0032007">
    <property type="term" value="P:negative regulation of TOR signaling"/>
    <property type="evidence" value="ECO:0007669"/>
    <property type="project" value="InterPro"/>
</dbReference>
<evidence type="ECO:0000313" key="5">
    <source>
        <dbReference type="Proteomes" id="UP000015104"/>
    </source>
</evidence>
<feature type="region of interest" description="Disordered" evidence="1">
    <location>
        <begin position="367"/>
        <end position="396"/>
    </location>
</feature>
<feature type="compositionally biased region" description="Polar residues" evidence="1">
    <location>
        <begin position="367"/>
        <end position="382"/>
    </location>
</feature>
<feature type="transmembrane region" description="Helical" evidence="2">
    <location>
        <begin position="226"/>
        <end position="249"/>
    </location>
</feature>
<gene>
    <name evidence="4" type="primary">107360874</name>
</gene>
<dbReference type="OMA" id="VEIHFEI"/>
<keyword evidence="2" id="KW-0472">Membrane</keyword>
<feature type="transmembrane region" description="Helical" evidence="2">
    <location>
        <begin position="91"/>
        <end position="109"/>
    </location>
</feature>
<dbReference type="OrthoDB" id="10030622at2759"/>
<evidence type="ECO:0000259" key="3">
    <source>
        <dbReference type="Pfam" id="PF20517"/>
    </source>
</evidence>
<keyword evidence="2" id="KW-0812">Transmembrane</keyword>
<sequence>MPNLRDYVDRARHGAQSRMQTIGVYITTFLDSFKTRSNRPRRRSSRARGRQNHILGPPHLQRTHNYHDHGSNRHHLASSFFDSNRCGERNLWAALMSLLVIATLSAAIAQPKWFRIRGGRCDRVYIGLQEFYNEPFTFISHNYGLADSVDNGNSLNQHERQKMKLPYTKREADILSNSLLNNGTIHQRKEMINRDSYGNLYPSISMRSGRTHISCLTPEIADLQKAIIILCFSSLLLNLFQFFLDTLGTRRKYLELMRRHALANLLSVVSCIFTLGIAYLVADLLEREQRRRVNRTHFLSAISDHPSNVEIHFEISFYLISLAGLLGLIAAACNLLAKPDPYFFSSSLHFSSPHDSEANNLLGETISTRWQSPPPATLSSLVPSTMTPPHPPPYSP</sequence>
<accession>T1K5H1</accession>
<dbReference type="Proteomes" id="UP000015104">
    <property type="component" value="Unassembled WGS sequence"/>
</dbReference>
<feature type="transmembrane region" description="Helical" evidence="2">
    <location>
        <begin position="261"/>
        <end position="282"/>
    </location>
</feature>
<dbReference type="EMBL" id="CAEY01001588">
    <property type="status" value="NOT_ANNOTATED_CDS"/>
    <property type="molecule type" value="Genomic_DNA"/>
</dbReference>
<dbReference type="Pfam" id="PF20517">
    <property type="entry name" value="TMEM127"/>
    <property type="match status" value="1"/>
</dbReference>
<reference evidence="4" key="2">
    <citation type="submission" date="2015-06" db="UniProtKB">
        <authorList>
            <consortium name="EnsemblMetazoa"/>
        </authorList>
    </citation>
    <scope>IDENTIFICATION</scope>
</reference>
<dbReference type="EnsemblMetazoa" id="tetur05g06240.1">
    <property type="protein sequence ID" value="tetur05g06240.1"/>
    <property type="gene ID" value="tetur05g06240"/>
</dbReference>
<dbReference type="GO" id="GO:0008285">
    <property type="term" value="P:negative regulation of cell population proliferation"/>
    <property type="evidence" value="ECO:0007669"/>
    <property type="project" value="InterPro"/>
</dbReference>
<feature type="domain" description="Transmembrane protein 127 transmembrane region" evidence="3">
    <location>
        <begin position="215"/>
        <end position="336"/>
    </location>
</feature>
<protein>
    <recommendedName>
        <fullName evidence="3">Transmembrane protein 127 transmembrane region domain-containing protein</fullName>
    </recommendedName>
</protein>